<name>A0A329LRY2_9BACL</name>
<gene>
    <name evidence="2" type="ORF">DQG23_38780</name>
</gene>
<accession>A0A329LRY2</accession>
<dbReference type="Proteomes" id="UP000250369">
    <property type="component" value="Unassembled WGS sequence"/>
</dbReference>
<dbReference type="RefSeq" id="WP_113036412.1">
    <property type="nucleotide sequence ID" value="NZ_QMFB01000046.1"/>
</dbReference>
<feature type="region of interest" description="Disordered" evidence="1">
    <location>
        <begin position="30"/>
        <end position="84"/>
    </location>
</feature>
<evidence type="ECO:0000313" key="2">
    <source>
        <dbReference type="EMBL" id="RAV09930.1"/>
    </source>
</evidence>
<organism evidence="2 3">
    <name type="scientific">Paenibacillus contaminans</name>
    <dbReference type="NCBI Taxonomy" id="450362"/>
    <lineage>
        <taxon>Bacteria</taxon>
        <taxon>Bacillati</taxon>
        <taxon>Bacillota</taxon>
        <taxon>Bacilli</taxon>
        <taxon>Bacillales</taxon>
        <taxon>Paenibacillaceae</taxon>
        <taxon>Paenibacillus</taxon>
    </lineage>
</organism>
<proteinExistence type="predicted"/>
<feature type="compositionally biased region" description="Basic and acidic residues" evidence="1">
    <location>
        <begin position="67"/>
        <end position="84"/>
    </location>
</feature>
<comment type="caution">
    <text evidence="2">The sequence shown here is derived from an EMBL/GenBank/DDBJ whole genome shotgun (WGS) entry which is preliminary data.</text>
</comment>
<sequence>MLESEFAYLQQGIEVRLRLESDFAGLEKGFTGVPSKIPAANRRFRTTGVERKPSPIPSGQNRTPAHASDERGRASRWEYRLEDR</sequence>
<evidence type="ECO:0000256" key="1">
    <source>
        <dbReference type="SAM" id="MobiDB-lite"/>
    </source>
</evidence>
<dbReference type="EMBL" id="QMFB01000046">
    <property type="protein sequence ID" value="RAV09930.1"/>
    <property type="molecule type" value="Genomic_DNA"/>
</dbReference>
<protein>
    <submittedName>
        <fullName evidence="2">Uncharacterized protein</fullName>
    </submittedName>
</protein>
<evidence type="ECO:0000313" key="3">
    <source>
        <dbReference type="Proteomes" id="UP000250369"/>
    </source>
</evidence>
<keyword evidence="3" id="KW-1185">Reference proteome</keyword>
<dbReference type="AlphaFoldDB" id="A0A329LRY2"/>
<reference evidence="2 3" key="1">
    <citation type="journal article" date="2009" name="Int. J. Syst. Evol. Microbiol.">
        <title>Paenibacillus contaminans sp. nov., isolated from a contaminated laboratory plate.</title>
        <authorList>
            <person name="Chou J.H."/>
            <person name="Lee J.H."/>
            <person name="Lin M.C."/>
            <person name="Chang P.S."/>
            <person name="Arun A.B."/>
            <person name="Young C.C."/>
            <person name="Chen W.M."/>
        </authorList>
    </citation>
    <scope>NUCLEOTIDE SEQUENCE [LARGE SCALE GENOMIC DNA]</scope>
    <source>
        <strain evidence="2 3">CKOBP-6</strain>
    </source>
</reference>